<evidence type="ECO:0000313" key="4">
    <source>
        <dbReference type="Proteomes" id="UP000240621"/>
    </source>
</evidence>
<evidence type="ECO:0000313" key="2">
    <source>
        <dbReference type="EMBL" id="GET23439.1"/>
    </source>
</evidence>
<evidence type="ECO:0008006" key="6">
    <source>
        <dbReference type="Google" id="ProtNLM"/>
    </source>
</evidence>
<keyword evidence="1" id="KW-0732">Signal</keyword>
<dbReference type="Proteomes" id="UP000396862">
    <property type="component" value="Unassembled WGS sequence"/>
</dbReference>
<comment type="caution">
    <text evidence="3">The sequence shown here is derived from an EMBL/GenBank/DDBJ whole genome shotgun (WGS) entry which is preliminary data.</text>
</comment>
<name>A0A2P8CFY4_9BACT</name>
<keyword evidence="5" id="KW-1185">Reference proteome</keyword>
<protein>
    <recommendedName>
        <fullName evidence="6">Sporulation related protein</fullName>
    </recommendedName>
</protein>
<dbReference type="AlphaFoldDB" id="A0A2P8CFY4"/>
<gene>
    <name evidence="3" type="ORF">CLV93_103315</name>
    <name evidence="2" type="ORF">JCM18694_36850</name>
</gene>
<reference evidence="2 5" key="2">
    <citation type="submission" date="2019-10" db="EMBL/GenBank/DDBJ databases">
        <title>Prolixibacter strains distinguished by the presence of nitrate reductase genes were adept at nitrate-dependent anaerobic corrosion of metallic iron and carbon steel.</title>
        <authorList>
            <person name="Iino T."/>
            <person name="Shono N."/>
            <person name="Ito K."/>
            <person name="Nakamura R."/>
            <person name="Sueoka K."/>
            <person name="Harayama S."/>
            <person name="Ohkuma M."/>
        </authorList>
    </citation>
    <scope>NUCLEOTIDE SEQUENCE [LARGE SCALE GENOMIC DNA]</scope>
    <source>
        <strain evidence="2 5">MIC1-1</strain>
    </source>
</reference>
<dbReference type="RefSeq" id="WP_106541722.1">
    <property type="nucleotide sequence ID" value="NZ_BLAU01000001.1"/>
</dbReference>
<accession>A0A2P8CFY4</accession>
<dbReference type="EMBL" id="PYGC01000003">
    <property type="protein sequence ID" value="PSK83897.1"/>
    <property type="molecule type" value="Genomic_DNA"/>
</dbReference>
<evidence type="ECO:0000256" key="1">
    <source>
        <dbReference type="SAM" id="SignalP"/>
    </source>
</evidence>
<dbReference type="EMBL" id="BLAU01000001">
    <property type="protein sequence ID" value="GET23439.1"/>
    <property type="molecule type" value="Genomic_DNA"/>
</dbReference>
<sequence length="138" mass="15262">MIRLLILFIGICVAFASPSDATTQASLGETAKGVALKASGNLDNGVMYRIQICALRKPVKDARILTRRTQVPGPFYISRSDGFNRYAVGRFFSFEDAMRYRAYLIDKGVDKFIFVVAFYEGQQLTAGPDITSSSFSKP</sequence>
<dbReference type="Proteomes" id="UP000240621">
    <property type="component" value="Unassembled WGS sequence"/>
</dbReference>
<feature type="chain" id="PRO_5015159589" description="Sporulation related protein" evidence="1">
    <location>
        <begin position="17"/>
        <end position="138"/>
    </location>
</feature>
<feature type="signal peptide" evidence="1">
    <location>
        <begin position="1"/>
        <end position="16"/>
    </location>
</feature>
<organism evidence="3 4">
    <name type="scientific">Prolixibacter denitrificans</name>
    <dbReference type="NCBI Taxonomy" id="1541063"/>
    <lineage>
        <taxon>Bacteria</taxon>
        <taxon>Pseudomonadati</taxon>
        <taxon>Bacteroidota</taxon>
        <taxon>Bacteroidia</taxon>
        <taxon>Marinilabiliales</taxon>
        <taxon>Prolixibacteraceae</taxon>
        <taxon>Prolixibacter</taxon>
    </lineage>
</organism>
<reference evidence="3 4" key="1">
    <citation type="submission" date="2018-03" db="EMBL/GenBank/DDBJ databases">
        <title>Genomic Encyclopedia of Archaeal and Bacterial Type Strains, Phase II (KMG-II): from individual species to whole genera.</title>
        <authorList>
            <person name="Goeker M."/>
        </authorList>
    </citation>
    <scope>NUCLEOTIDE SEQUENCE [LARGE SCALE GENOMIC DNA]</scope>
    <source>
        <strain evidence="3 4">DSM 27267</strain>
    </source>
</reference>
<evidence type="ECO:0000313" key="3">
    <source>
        <dbReference type="EMBL" id="PSK83897.1"/>
    </source>
</evidence>
<dbReference type="OrthoDB" id="1118707at2"/>
<evidence type="ECO:0000313" key="5">
    <source>
        <dbReference type="Proteomes" id="UP000396862"/>
    </source>
</evidence>
<proteinExistence type="predicted"/>